<dbReference type="SMART" id="SM00936">
    <property type="entry name" value="PBP5_C"/>
    <property type="match status" value="1"/>
</dbReference>
<comment type="similarity">
    <text evidence="3 15">Belongs to the peptidase S11 family.</text>
</comment>
<evidence type="ECO:0000313" key="19">
    <source>
        <dbReference type="Proteomes" id="UP000193925"/>
    </source>
</evidence>
<evidence type="ECO:0000256" key="3">
    <source>
        <dbReference type="ARBA" id="ARBA00007164"/>
    </source>
</evidence>
<feature type="binding site" evidence="14">
    <location>
        <position position="280"/>
    </location>
    <ligand>
        <name>substrate</name>
    </ligand>
</feature>
<dbReference type="EMBL" id="CCCS020000032">
    <property type="protein sequence ID" value="CDQ10018.1"/>
    <property type="molecule type" value="Genomic_DNA"/>
</dbReference>
<feature type="active site" description="Proton acceptor" evidence="13">
    <location>
        <position position="121"/>
    </location>
</feature>
<dbReference type="GO" id="GO:0006508">
    <property type="term" value="P:proteolysis"/>
    <property type="evidence" value="ECO:0007669"/>
    <property type="project" value="UniProtKB-KW"/>
</dbReference>
<feature type="active site" evidence="13">
    <location>
        <position position="178"/>
    </location>
</feature>
<evidence type="ECO:0000259" key="16">
    <source>
        <dbReference type="SMART" id="SM00936"/>
    </source>
</evidence>
<keyword evidence="9" id="KW-0133">Cell shape</keyword>
<evidence type="ECO:0000256" key="5">
    <source>
        <dbReference type="ARBA" id="ARBA00022645"/>
    </source>
</evidence>
<dbReference type="InterPro" id="IPR037167">
    <property type="entry name" value="Peptidase_S11_C_sf"/>
</dbReference>
<keyword evidence="7" id="KW-0732">Signal</keyword>
<evidence type="ECO:0000256" key="12">
    <source>
        <dbReference type="ARBA" id="ARBA00034000"/>
    </source>
</evidence>
<dbReference type="Gene3D" id="3.40.710.10">
    <property type="entry name" value="DD-peptidase/beta-lactamase superfamily"/>
    <property type="match status" value="1"/>
</dbReference>
<dbReference type="InterPro" id="IPR018044">
    <property type="entry name" value="Peptidase_S11"/>
</dbReference>
<evidence type="ECO:0000313" key="17">
    <source>
        <dbReference type="EMBL" id="CDQ10018.1"/>
    </source>
</evidence>
<proteinExistence type="inferred from homology"/>
<dbReference type="InterPro" id="IPR015956">
    <property type="entry name" value="Peniciliin-bd_prot_C_sf"/>
</dbReference>
<dbReference type="EMBL" id="LT841305">
    <property type="protein sequence ID" value="SMH65596.1"/>
    <property type="molecule type" value="Genomic_DNA"/>
</dbReference>
<reference evidence="17" key="2">
    <citation type="submission" date="2014-07" db="EMBL/GenBank/DDBJ databases">
        <title>Initial genome analysis of the psychrotolerant acidophile Acidithiobacillus ferrivorans CF27: insights into iron and sulfur oxidation pathways and into biofilm formation.</title>
        <authorList>
            <person name="Talla E."/>
            <person name="Hedrich S."/>
            <person name="Mangenot S."/>
            <person name="Ji B."/>
            <person name="Johnson D.B."/>
            <person name="Barbe V."/>
            <person name="Bonnefoy V."/>
        </authorList>
    </citation>
    <scope>NUCLEOTIDE SEQUENCE [LARGE SCALE GENOMIC DNA]</scope>
    <source>
        <strain evidence="17">CF27</strain>
    </source>
</reference>
<dbReference type="Proteomes" id="UP000193925">
    <property type="component" value="Chromosome AFERRI"/>
</dbReference>
<evidence type="ECO:0000256" key="8">
    <source>
        <dbReference type="ARBA" id="ARBA00022801"/>
    </source>
</evidence>
<dbReference type="Gene3D" id="2.60.410.10">
    <property type="entry name" value="D-Ala-D-Ala carboxypeptidase, C-terminal domain"/>
    <property type="match status" value="1"/>
</dbReference>
<evidence type="ECO:0000256" key="11">
    <source>
        <dbReference type="ARBA" id="ARBA00023316"/>
    </source>
</evidence>
<comment type="catalytic activity">
    <reaction evidence="12">
        <text>Preferential cleavage: (Ac)2-L-Lys-D-Ala-|-D-Ala. Also transpeptidation of peptidyl-alanyl moieties that are N-acyl substituents of D-alanine.</text>
        <dbReference type="EC" id="3.4.16.4"/>
    </reaction>
</comment>
<accession>A0A060UTC9</accession>
<dbReference type="Pfam" id="PF07943">
    <property type="entry name" value="PBP5_C"/>
    <property type="match status" value="1"/>
</dbReference>
<dbReference type="AlphaFoldDB" id="A0A060UTC9"/>
<keyword evidence="5 17" id="KW-0121">Carboxypeptidase</keyword>
<dbReference type="UniPathway" id="UPA00219"/>
<dbReference type="EC" id="3.4.16.4" evidence="4"/>
<evidence type="ECO:0000256" key="9">
    <source>
        <dbReference type="ARBA" id="ARBA00022960"/>
    </source>
</evidence>
<feature type="active site" description="Acyl-ester intermediate" evidence="13">
    <location>
        <position position="118"/>
    </location>
</feature>
<gene>
    <name evidence="18" type="ORF">AFERRI_20379</name>
    <name evidence="17" type="ORF">AFERRI_380025</name>
</gene>
<keyword evidence="19" id="KW-1185">Reference proteome</keyword>
<organism evidence="17">
    <name type="scientific">Acidithiobacillus ferrivorans</name>
    <dbReference type="NCBI Taxonomy" id="160808"/>
    <lineage>
        <taxon>Bacteria</taxon>
        <taxon>Pseudomonadati</taxon>
        <taxon>Pseudomonadota</taxon>
        <taxon>Acidithiobacillia</taxon>
        <taxon>Acidithiobacillales</taxon>
        <taxon>Acidithiobacillaceae</taxon>
        <taxon>Acidithiobacillus</taxon>
    </lineage>
</organism>
<dbReference type="InterPro" id="IPR001967">
    <property type="entry name" value="Peptidase_S11_N"/>
</dbReference>
<dbReference type="GO" id="GO:0009002">
    <property type="term" value="F:serine-type D-Ala-D-Ala carboxypeptidase activity"/>
    <property type="evidence" value="ECO:0007669"/>
    <property type="project" value="UniProtKB-EC"/>
</dbReference>
<dbReference type="GO" id="GO:0009252">
    <property type="term" value="P:peptidoglycan biosynthetic process"/>
    <property type="evidence" value="ECO:0007669"/>
    <property type="project" value="UniProtKB-UniPathway"/>
</dbReference>
<evidence type="ECO:0000256" key="1">
    <source>
        <dbReference type="ARBA" id="ARBA00003217"/>
    </source>
</evidence>
<feature type="domain" description="Peptidase S11 D-Ala-D-Ala carboxypeptidase A C-terminal" evidence="16">
    <location>
        <begin position="330"/>
        <end position="420"/>
    </location>
</feature>
<evidence type="ECO:0000256" key="10">
    <source>
        <dbReference type="ARBA" id="ARBA00022984"/>
    </source>
</evidence>
<evidence type="ECO:0000256" key="13">
    <source>
        <dbReference type="PIRSR" id="PIRSR618044-1"/>
    </source>
</evidence>
<evidence type="ECO:0000256" key="2">
    <source>
        <dbReference type="ARBA" id="ARBA00004752"/>
    </source>
</evidence>
<dbReference type="PRINTS" id="PR00725">
    <property type="entry name" value="DADACBPTASE1"/>
</dbReference>
<dbReference type="GO" id="GO:0071555">
    <property type="term" value="P:cell wall organization"/>
    <property type="evidence" value="ECO:0007669"/>
    <property type="project" value="UniProtKB-KW"/>
</dbReference>
<dbReference type="PANTHER" id="PTHR21581:SF6">
    <property type="entry name" value="TRAFFICKING PROTEIN PARTICLE COMPLEX SUBUNIT 12"/>
    <property type="match status" value="1"/>
</dbReference>
<dbReference type="InterPro" id="IPR012338">
    <property type="entry name" value="Beta-lactam/transpept-like"/>
</dbReference>
<evidence type="ECO:0000313" key="18">
    <source>
        <dbReference type="EMBL" id="SMH65596.1"/>
    </source>
</evidence>
<evidence type="ECO:0000256" key="4">
    <source>
        <dbReference type="ARBA" id="ARBA00012448"/>
    </source>
</evidence>
<comment type="pathway">
    <text evidence="2">Cell wall biogenesis; peptidoglycan biosynthesis.</text>
</comment>
<comment type="function">
    <text evidence="1">Removes C-terminal D-alanyl residues from sugar-peptide cell wall precursors.</text>
</comment>
<sequence length="435" mass="47325">MRFLPKNVGFGHCLPYPGMAFCRGIAIIPGIPKIIPNFNQRSLLRPLMIVRTSLITRMLLLFVGWCLAPWAFAATPTPMLPTPPAPALPAIVSYVLMDYDTGQIIAAKSENLRRAPASLTKLMTAYLTYQAIQDGTLTAQESIQISNTAWRTGGSSMFVQPNAPANADQLLHGLLIDSGNDAAVALAEAVAGSQSGFVTLMNDMALRLNLHNTHYSNVDGLPDSNLYTTALDVAKLSHALIQQFPQVIQITKEKSYTYNGITQRSWNPVLFRDPTVDGLKTGLTDASGYCIDATAMRQGRRLIAVVLGGPNWAGSTNAVEALLDYGYRFFIDHPVYTAGEKVREITRSDLSPMHIPVGVEQAVNLTVPKGHFSELQRVVEITPNLQAPLKKGAVVGRLVLLLDGKQLKSVPVVTQTSVEKAGWIAQIFHRISNAL</sequence>
<keyword evidence="10" id="KW-0573">Peptidoglycan synthesis</keyword>
<dbReference type="PANTHER" id="PTHR21581">
    <property type="entry name" value="D-ALANYL-D-ALANINE CARBOXYPEPTIDASE"/>
    <property type="match status" value="1"/>
</dbReference>
<evidence type="ECO:0000256" key="6">
    <source>
        <dbReference type="ARBA" id="ARBA00022670"/>
    </source>
</evidence>
<evidence type="ECO:0000256" key="14">
    <source>
        <dbReference type="PIRSR" id="PIRSR618044-2"/>
    </source>
</evidence>
<dbReference type="InterPro" id="IPR012907">
    <property type="entry name" value="Peptidase_S11_C"/>
</dbReference>
<reference evidence="17" key="1">
    <citation type="submission" date="2014-03" db="EMBL/GenBank/DDBJ databases">
        <authorList>
            <person name="Genoscope - CEA"/>
        </authorList>
    </citation>
    <scope>NUCLEOTIDE SEQUENCE [LARGE SCALE GENOMIC DNA]</scope>
    <source>
        <strain evidence="17">CF27</strain>
    </source>
</reference>
<dbReference type="Pfam" id="PF00768">
    <property type="entry name" value="Peptidase_S11"/>
    <property type="match status" value="1"/>
</dbReference>
<reference evidence="18 19" key="3">
    <citation type="submission" date="2017-03" db="EMBL/GenBank/DDBJ databases">
        <authorList>
            <person name="Regsiter A."/>
            <person name="William W."/>
        </authorList>
    </citation>
    <scope>NUCLEOTIDE SEQUENCE [LARGE SCALE GENOMIC DNA]</scope>
    <source>
        <strain evidence="18">PRJEB5721</strain>
    </source>
</reference>
<dbReference type="SUPFAM" id="SSF69189">
    <property type="entry name" value="Penicillin-binding protein associated domain"/>
    <property type="match status" value="1"/>
</dbReference>
<keyword evidence="6" id="KW-0645">Protease</keyword>
<dbReference type="SUPFAM" id="SSF56601">
    <property type="entry name" value="beta-lactamase/transpeptidase-like"/>
    <property type="match status" value="1"/>
</dbReference>
<keyword evidence="8" id="KW-0378">Hydrolase</keyword>
<evidence type="ECO:0000256" key="15">
    <source>
        <dbReference type="RuleBase" id="RU004016"/>
    </source>
</evidence>
<keyword evidence="11" id="KW-0961">Cell wall biogenesis/degradation</keyword>
<protein>
    <recommendedName>
        <fullName evidence="4">serine-type D-Ala-D-Ala carboxypeptidase</fullName>
        <ecNumber evidence="4">3.4.16.4</ecNumber>
    </recommendedName>
</protein>
<name>A0A060UTC9_9PROT</name>
<dbReference type="GO" id="GO:0008360">
    <property type="term" value="P:regulation of cell shape"/>
    <property type="evidence" value="ECO:0007669"/>
    <property type="project" value="UniProtKB-KW"/>
</dbReference>
<evidence type="ECO:0000256" key="7">
    <source>
        <dbReference type="ARBA" id="ARBA00022729"/>
    </source>
</evidence>